<dbReference type="EMBL" id="JXTC01000204">
    <property type="protein sequence ID" value="PON82016.1"/>
    <property type="molecule type" value="Genomic_DNA"/>
</dbReference>
<dbReference type="AlphaFoldDB" id="A0A2P5E909"/>
<dbReference type="Proteomes" id="UP000237000">
    <property type="component" value="Unassembled WGS sequence"/>
</dbReference>
<proteinExistence type="predicted"/>
<accession>A0A2P5E909</accession>
<reference evidence="2" key="1">
    <citation type="submission" date="2016-06" db="EMBL/GenBank/DDBJ databases">
        <title>Parallel loss of symbiosis genes in relatives of nitrogen-fixing non-legume Parasponia.</title>
        <authorList>
            <person name="Van Velzen R."/>
            <person name="Holmer R."/>
            <person name="Bu F."/>
            <person name="Rutten L."/>
            <person name="Van Zeijl A."/>
            <person name="Liu W."/>
            <person name="Santuari L."/>
            <person name="Cao Q."/>
            <person name="Sharma T."/>
            <person name="Shen D."/>
            <person name="Roswanjaya Y."/>
            <person name="Wardhani T."/>
            <person name="Kalhor M.S."/>
            <person name="Jansen J."/>
            <person name="Van den Hoogen J."/>
            <person name="Gungor B."/>
            <person name="Hartog M."/>
            <person name="Hontelez J."/>
            <person name="Verver J."/>
            <person name="Yang W.-C."/>
            <person name="Schijlen E."/>
            <person name="Repin R."/>
            <person name="Schilthuizen M."/>
            <person name="Schranz E."/>
            <person name="Heidstra R."/>
            <person name="Miyata K."/>
            <person name="Fedorova E."/>
            <person name="Kohlen W."/>
            <person name="Bisseling T."/>
            <person name="Smit S."/>
            <person name="Geurts R."/>
        </authorList>
    </citation>
    <scope>NUCLEOTIDE SEQUENCE [LARGE SCALE GENOMIC DNA]</scope>
    <source>
        <strain evidence="2">cv. RG33-2</strain>
    </source>
</reference>
<gene>
    <name evidence="1" type="ORF">TorRG33x02_222340</name>
</gene>
<protein>
    <submittedName>
        <fullName evidence="1">Uncharacterized protein</fullName>
    </submittedName>
</protein>
<dbReference type="InParanoid" id="A0A2P5E909"/>
<organism evidence="1 2">
    <name type="scientific">Trema orientale</name>
    <name type="common">Charcoal tree</name>
    <name type="synonym">Celtis orientalis</name>
    <dbReference type="NCBI Taxonomy" id="63057"/>
    <lineage>
        <taxon>Eukaryota</taxon>
        <taxon>Viridiplantae</taxon>
        <taxon>Streptophyta</taxon>
        <taxon>Embryophyta</taxon>
        <taxon>Tracheophyta</taxon>
        <taxon>Spermatophyta</taxon>
        <taxon>Magnoliopsida</taxon>
        <taxon>eudicotyledons</taxon>
        <taxon>Gunneridae</taxon>
        <taxon>Pentapetalae</taxon>
        <taxon>rosids</taxon>
        <taxon>fabids</taxon>
        <taxon>Rosales</taxon>
        <taxon>Cannabaceae</taxon>
        <taxon>Trema</taxon>
    </lineage>
</organism>
<comment type="caution">
    <text evidence="1">The sequence shown here is derived from an EMBL/GenBank/DDBJ whole genome shotgun (WGS) entry which is preliminary data.</text>
</comment>
<evidence type="ECO:0000313" key="2">
    <source>
        <dbReference type="Proteomes" id="UP000237000"/>
    </source>
</evidence>
<evidence type="ECO:0000313" key="1">
    <source>
        <dbReference type="EMBL" id="PON82016.1"/>
    </source>
</evidence>
<keyword evidence="2" id="KW-1185">Reference proteome</keyword>
<sequence>MRRFYPLATEKAKDQPEGDRRLILAGGSSVRMMVFGLTRGGQDWCGVRLIRTLLSCYDVILSLKIRSHGLP</sequence>
<name>A0A2P5E909_TREOI</name>